<comment type="subcellular location">
    <subcellularLocation>
        <location evidence="1">Membrane</location>
        <topology evidence="1">Multi-pass membrane protein</topology>
    </subcellularLocation>
</comment>
<comment type="similarity">
    <text evidence="2">Belongs to the PER33/POM33 family.</text>
</comment>
<dbReference type="AlphaFoldDB" id="A0A9N8Z0F3"/>
<keyword evidence="8" id="KW-1185">Reference proteome</keyword>
<dbReference type="Pfam" id="PF03661">
    <property type="entry name" value="TMEM33_Pom33"/>
    <property type="match status" value="1"/>
</dbReference>
<organism evidence="7 8">
    <name type="scientific">Funneliformis mosseae</name>
    <name type="common">Endomycorrhizal fungus</name>
    <name type="synonym">Glomus mosseae</name>
    <dbReference type="NCBI Taxonomy" id="27381"/>
    <lineage>
        <taxon>Eukaryota</taxon>
        <taxon>Fungi</taxon>
        <taxon>Fungi incertae sedis</taxon>
        <taxon>Mucoromycota</taxon>
        <taxon>Glomeromycotina</taxon>
        <taxon>Glomeromycetes</taxon>
        <taxon>Glomerales</taxon>
        <taxon>Glomeraceae</taxon>
        <taxon>Funneliformis</taxon>
    </lineage>
</organism>
<reference evidence="7" key="1">
    <citation type="submission" date="2021-06" db="EMBL/GenBank/DDBJ databases">
        <authorList>
            <person name="Kallberg Y."/>
            <person name="Tangrot J."/>
            <person name="Rosling A."/>
        </authorList>
    </citation>
    <scope>NUCLEOTIDE SEQUENCE</scope>
    <source>
        <strain evidence="7">87-6 pot B 2015</strain>
    </source>
</reference>
<name>A0A9N8Z0F3_FUNMO</name>
<dbReference type="GO" id="GO:0005783">
    <property type="term" value="C:endoplasmic reticulum"/>
    <property type="evidence" value="ECO:0007669"/>
    <property type="project" value="TreeGrafter"/>
</dbReference>
<protein>
    <submittedName>
        <fullName evidence="7">8382_t:CDS:1</fullName>
    </submittedName>
</protein>
<evidence type="ECO:0000256" key="6">
    <source>
        <dbReference type="SAM" id="Phobius"/>
    </source>
</evidence>
<sequence>MCHCYVSLTVKDDSQKLIGDVKSTDDVSRFLPNLCYIVDDLNLYSVHIQVFGLKADRMAKQPLANRAWTLAKHPQFFWWCGHCIVLFCTSFYFWYWITFSSSEGVIFYHGAYFGAMLSYGVVIYKSFGKWRTPRLNWEYFQKINKDENVFYFLLAFMWFMSTPVFVTLVPYATFSLFHFITYFRTNILQTFFPPPHPSGPPGAQNEWVNKTSKYIQTWVHNNYDQAMKIVSFVEVVVITSFLLLNILTFQLAIIIFFSYCIFLRMRYHMNPYTREVFDNVTQFLDRKIFGNPNVPPLLIKAYQHTKSAVIWFGNNNQSNIPQGSRRG</sequence>
<evidence type="ECO:0000313" key="8">
    <source>
        <dbReference type="Proteomes" id="UP000789375"/>
    </source>
</evidence>
<feature type="transmembrane region" description="Helical" evidence="6">
    <location>
        <begin position="229"/>
        <end position="262"/>
    </location>
</feature>
<dbReference type="EMBL" id="CAJVPP010000240">
    <property type="protein sequence ID" value="CAG8459881.1"/>
    <property type="molecule type" value="Genomic_DNA"/>
</dbReference>
<keyword evidence="3 6" id="KW-0812">Transmembrane</keyword>
<dbReference type="InterPro" id="IPR005344">
    <property type="entry name" value="TMEM33/Pom33"/>
</dbReference>
<dbReference type="InterPro" id="IPR051645">
    <property type="entry name" value="PER33/POM33_regulator"/>
</dbReference>
<dbReference type="GO" id="GO:0071786">
    <property type="term" value="P:endoplasmic reticulum tubular network organization"/>
    <property type="evidence" value="ECO:0007669"/>
    <property type="project" value="TreeGrafter"/>
</dbReference>
<feature type="transmembrane region" description="Helical" evidence="6">
    <location>
        <begin position="76"/>
        <end position="94"/>
    </location>
</feature>
<dbReference type="GO" id="GO:0061024">
    <property type="term" value="P:membrane organization"/>
    <property type="evidence" value="ECO:0007669"/>
    <property type="project" value="TreeGrafter"/>
</dbReference>
<evidence type="ECO:0000256" key="3">
    <source>
        <dbReference type="ARBA" id="ARBA00022692"/>
    </source>
</evidence>
<feature type="transmembrane region" description="Helical" evidence="6">
    <location>
        <begin position="148"/>
        <end position="172"/>
    </location>
</feature>
<evidence type="ECO:0000256" key="5">
    <source>
        <dbReference type="ARBA" id="ARBA00023136"/>
    </source>
</evidence>
<dbReference type="GO" id="GO:0016020">
    <property type="term" value="C:membrane"/>
    <property type="evidence" value="ECO:0007669"/>
    <property type="project" value="UniProtKB-SubCell"/>
</dbReference>
<dbReference type="PANTHER" id="PTHR12703">
    <property type="entry name" value="TRANSMEMBRANE PROTEIN 33"/>
    <property type="match status" value="1"/>
</dbReference>
<accession>A0A9N8Z0F3</accession>
<dbReference type="Proteomes" id="UP000789375">
    <property type="component" value="Unassembled WGS sequence"/>
</dbReference>
<evidence type="ECO:0000256" key="1">
    <source>
        <dbReference type="ARBA" id="ARBA00004141"/>
    </source>
</evidence>
<evidence type="ECO:0000256" key="2">
    <source>
        <dbReference type="ARBA" id="ARBA00007322"/>
    </source>
</evidence>
<proteinExistence type="inferred from homology"/>
<comment type="caution">
    <text evidence="7">The sequence shown here is derived from an EMBL/GenBank/DDBJ whole genome shotgun (WGS) entry which is preliminary data.</text>
</comment>
<keyword evidence="5 6" id="KW-0472">Membrane</keyword>
<gene>
    <name evidence="7" type="ORF">FMOSSE_LOCUS1983</name>
</gene>
<feature type="transmembrane region" description="Helical" evidence="6">
    <location>
        <begin position="106"/>
        <end position="127"/>
    </location>
</feature>
<evidence type="ECO:0000256" key="4">
    <source>
        <dbReference type="ARBA" id="ARBA00022989"/>
    </source>
</evidence>
<evidence type="ECO:0000313" key="7">
    <source>
        <dbReference type="EMBL" id="CAG8459881.1"/>
    </source>
</evidence>
<keyword evidence="4 6" id="KW-1133">Transmembrane helix</keyword>
<dbReference type="PANTHER" id="PTHR12703:SF4">
    <property type="entry name" value="TRANSMEMBRANE PROTEIN 33"/>
    <property type="match status" value="1"/>
</dbReference>